<protein>
    <submittedName>
        <fullName evidence="1">Uncharacterized protein</fullName>
    </submittedName>
</protein>
<dbReference type="Proteomes" id="UP001319045">
    <property type="component" value="Chromosome"/>
</dbReference>
<dbReference type="EMBL" id="AP024484">
    <property type="protein sequence ID" value="BCS86644.1"/>
    <property type="molecule type" value="Genomic_DNA"/>
</dbReference>
<proteinExistence type="predicted"/>
<accession>A0ABN6EN97</accession>
<sequence>MMNTNLYKAQSLLLGWMSFKGLVSYNVIKSYCKYLNQQYHLGEDERPAWKIFMPLFIQGNIDTIGDGKFRVTEPLLIKGKCGYVYTNIFNEKYQDETDFPFVYYSNVRPKYDFSIEYTFYAKSILKSIPSIDKIVDNFNRLTINDFTNFDFKCKKKNIGIAKRIDSTAYNYFIYPNRKIVSIPSWDTAPEANNLAFCYSRVICEECNGSYSSEKNVLRVKKIHFPIILYRILLIESILRGGKPTRDFDYYIFDNISKEIVEELNKILCKSISYE</sequence>
<evidence type="ECO:0000313" key="1">
    <source>
        <dbReference type="EMBL" id="BCS86644.1"/>
    </source>
</evidence>
<evidence type="ECO:0000313" key="2">
    <source>
        <dbReference type="Proteomes" id="UP001319045"/>
    </source>
</evidence>
<reference evidence="1 2" key="1">
    <citation type="journal article" date="2022" name="Int. J. Syst. Evol. Microbiol.">
        <title>Prevotella herbatica sp. nov., a plant polysaccharide-decomposing anaerobic bacterium isolated from a methanogenic reactor.</title>
        <authorList>
            <person name="Uek A."/>
            <person name="Tonouchi A."/>
            <person name="Kaku N."/>
            <person name="Ueki K."/>
        </authorList>
    </citation>
    <scope>NUCLEOTIDE SEQUENCE [LARGE SCALE GENOMIC DNA]</scope>
    <source>
        <strain evidence="1 2">WR041</strain>
    </source>
</reference>
<gene>
    <name evidence="1" type="ORF">prwr041_25370</name>
</gene>
<name>A0ABN6EN97_9BACT</name>
<dbReference type="RefSeq" id="WP_207154213.1">
    <property type="nucleotide sequence ID" value="NZ_AP024484.1"/>
</dbReference>
<organism evidence="1 2">
    <name type="scientific">Prevotella herbatica</name>
    <dbReference type="NCBI Taxonomy" id="2801997"/>
    <lineage>
        <taxon>Bacteria</taxon>
        <taxon>Pseudomonadati</taxon>
        <taxon>Bacteroidota</taxon>
        <taxon>Bacteroidia</taxon>
        <taxon>Bacteroidales</taxon>
        <taxon>Prevotellaceae</taxon>
        <taxon>Prevotella</taxon>
    </lineage>
</organism>
<keyword evidence="2" id="KW-1185">Reference proteome</keyword>